<dbReference type="InterPro" id="IPR053134">
    <property type="entry name" value="RNA-dir_DNA_polymerase"/>
</dbReference>
<dbReference type="Gene3D" id="3.10.10.10">
    <property type="entry name" value="HIV Type 1 Reverse Transcriptase, subunit A, domain 1"/>
    <property type="match status" value="1"/>
</dbReference>
<comment type="caution">
    <text evidence="1">The sequence shown here is derived from an EMBL/GenBank/DDBJ whole genome shotgun (WGS) entry which is preliminary data.</text>
</comment>
<protein>
    <submittedName>
        <fullName evidence="1">Transposon Ty3-I Gag-Pol polyprotein</fullName>
    </submittedName>
</protein>
<dbReference type="EMBL" id="QGNW01002196">
    <property type="protein sequence ID" value="RVW23408.1"/>
    <property type="molecule type" value="Genomic_DNA"/>
</dbReference>
<dbReference type="InterPro" id="IPR043128">
    <property type="entry name" value="Rev_trsase/Diguanyl_cyclase"/>
</dbReference>
<evidence type="ECO:0000313" key="1">
    <source>
        <dbReference type="EMBL" id="RVW23408.1"/>
    </source>
</evidence>
<dbReference type="Gene3D" id="3.30.70.270">
    <property type="match status" value="1"/>
</dbReference>
<dbReference type="SUPFAM" id="SSF56672">
    <property type="entry name" value="DNA/RNA polymerases"/>
    <property type="match status" value="1"/>
</dbReference>
<organism evidence="1 2">
    <name type="scientific">Vitis vinifera</name>
    <name type="common">Grape</name>
    <dbReference type="NCBI Taxonomy" id="29760"/>
    <lineage>
        <taxon>Eukaryota</taxon>
        <taxon>Viridiplantae</taxon>
        <taxon>Streptophyta</taxon>
        <taxon>Embryophyta</taxon>
        <taxon>Tracheophyta</taxon>
        <taxon>Spermatophyta</taxon>
        <taxon>Magnoliopsida</taxon>
        <taxon>eudicotyledons</taxon>
        <taxon>Gunneridae</taxon>
        <taxon>Pentapetalae</taxon>
        <taxon>rosids</taxon>
        <taxon>Vitales</taxon>
        <taxon>Vitaceae</taxon>
        <taxon>Viteae</taxon>
        <taxon>Vitis</taxon>
    </lineage>
</organism>
<accession>A0A438CJQ0</accession>
<sequence length="565" mass="62725">MQFHQYRALPPPRPTRQFTQLGMPLSIAFQILVEGGLITPLPPRPPLQPTPPGFKTDLHLTTDPLPIYDTRVVPPPLGGIRLIEHTETLQPINLYEDSDFSGYTHGQQIRVDTATTPEGLIHLLTADRVTCIVFFDDDLPSKGSGHFRHLYINVACSSHRVSTILLDNGSALNVCPLAIVIALGFSPSDFRLSTQTVLRIQSYFNLLLGHPWIHKAGAIPSSFHHKVEFIHEGRIIMIQSNRDVVTSFEPVLQISHSEDDLHLIGFTFNEMHLGTRILETPDVTIVAPLSPDRSSMFSVCFPEVVFDYDVLMDIVIDADGVTLLDACTDEMDMIGVGRILDAVPHGPHSDFNLFRVSVIDTDDVTLYDACTDEMDMIGTGPILDAVPHGPCSALDMFWTFILEIDDDDSVAVVTPDVTTVKGASDSVDPPLSFDTMSGFVTRFDHVAGGNNNDMSVFKYSPVSLHFPFIISPTPTPFGGKEMVEYPKWLSNVVLVPKKDEKVRVCVDFRDLNKANSKDDFLLPHIDMLVDSTAGHSMLSFMDGFSRYNQILMAPEDMEKTSFITE</sequence>
<dbReference type="InterPro" id="IPR043502">
    <property type="entry name" value="DNA/RNA_pol_sf"/>
</dbReference>
<dbReference type="PANTHER" id="PTHR24559">
    <property type="entry name" value="TRANSPOSON TY3-I GAG-POL POLYPROTEIN"/>
    <property type="match status" value="1"/>
</dbReference>
<proteinExistence type="predicted"/>
<gene>
    <name evidence="1" type="primary">TY3B-I_643</name>
    <name evidence="1" type="ORF">CK203_094567</name>
</gene>
<evidence type="ECO:0000313" key="2">
    <source>
        <dbReference type="Proteomes" id="UP000288805"/>
    </source>
</evidence>
<dbReference type="PANTHER" id="PTHR24559:SF457">
    <property type="entry name" value="RNA-DIRECTED DNA POLYMERASE HOMOLOG"/>
    <property type="match status" value="1"/>
</dbReference>
<dbReference type="CDD" id="cd01647">
    <property type="entry name" value="RT_LTR"/>
    <property type="match status" value="1"/>
</dbReference>
<reference evidence="1 2" key="1">
    <citation type="journal article" date="2018" name="PLoS Genet.">
        <title>Population sequencing reveals clonal diversity and ancestral inbreeding in the grapevine cultivar Chardonnay.</title>
        <authorList>
            <person name="Roach M.J."/>
            <person name="Johnson D.L."/>
            <person name="Bohlmann J."/>
            <person name="van Vuuren H.J."/>
            <person name="Jones S.J."/>
            <person name="Pretorius I.S."/>
            <person name="Schmidt S.A."/>
            <person name="Borneman A.R."/>
        </authorList>
    </citation>
    <scope>NUCLEOTIDE SEQUENCE [LARGE SCALE GENOMIC DNA]</scope>
    <source>
        <strain evidence="2">cv. Chardonnay</strain>
        <tissue evidence="1">Leaf</tissue>
    </source>
</reference>
<name>A0A438CJQ0_VITVI</name>
<dbReference type="Proteomes" id="UP000288805">
    <property type="component" value="Unassembled WGS sequence"/>
</dbReference>
<dbReference type="AlphaFoldDB" id="A0A438CJQ0"/>